<comment type="caution">
    <text evidence="2">The sequence shown here is derived from an EMBL/GenBank/DDBJ whole genome shotgun (WGS) entry which is preliminary data.</text>
</comment>
<dbReference type="InterPro" id="IPR021027">
    <property type="entry name" value="Transposase_put_HTH"/>
</dbReference>
<proteinExistence type="predicted"/>
<feature type="non-terminal residue" evidence="2">
    <location>
        <position position="224"/>
    </location>
</feature>
<dbReference type="NCBIfam" id="NF040570">
    <property type="entry name" value="guided_TnpB"/>
    <property type="match status" value="1"/>
</dbReference>
<dbReference type="Pfam" id="PF12323">
    <property type="entry name" value="HTH_OrfB_IS605"/>
    <property type="match status" value="1"/>
</dbReference>
<accession>A0A930LV28</accession>
<reference evidence="2" key="1">
    <citation type="submission" date="2020-04" db="EMBL/GenBank/DDBJ databases">
        <title>Deep metagenomics examines the oral microbiome during advanced dental caries in children, revealing novel taxa and co-occurrences with host molecules.</title>
        <authorList>
            <person name="Baker J.L."/>
            <person name="Morton J.T."/>
            <person name="Dinis M."/>
            <person name="Alvarez R."/>
            <person name="Tran N.C."/>
            <person name="Knight R."/>
            <person name="Edlund A."/>
        </authorList>
    </citation>
    <scope>NUCLEOTIDE SEQUENCE</scope>
    <source>
        <strain evidence="2">JCVI_47_bin.3</strain>
    </source>
</reference>
<gene>
    <name evidence="2" type="ORF">HXO65_07000</name>
</gene>
<feature type="domain" description="Transposase putative helix-turn-helix" evidence="1">
    <location>
        <begin position="3"/>
        <end position="46"/>
    </location>
</feature>
<dbReference type="EMBL" id="JABZXS010000119">
    <property type="protein sequence ID" value="MBF1673930.1"/>
    <property type="molecule type" value="Genomic_DNA"/>
</dbReference>
<evidence type="ECO:0000313" key="3">
    <source>
        <dbReference type="Proteomes" id="UP000785653"/>
    </source>
</evidence>
<name>A0A930LV28_9MICC</name>
<sequence>MFEAVKVALDPTPAQERLLLSHAGASRFAFNAALAHVKAGIEAGEKPEWSFYSLRKWWNASKDALAVSEDGVIWWRENSKEAYSSGLESLANALSNWVKSRKGARKGRRVGFPKFKAKDRATPRFAYTTGGFGLIEGDPKALRLPKIGRVHCMENIAERVGDARVLRMTVSQRAGRWYAALTIERDDQASQAVRRAPMGGAVGVDLGVKTLATLSDGTVIENPR</sequence>
<dbReference type="AlphaFoldDB" id="A0A930LV28"/>
<evidence type="ECO:0000313" key="2">
    <source>
        <dbReference type="EMBL" id="MBF1673930.1"/>
    </source>
</evidence>
<organism evidence="2 3">
    <name type="scientific">Rothia mucilaginosa</name>
    <dbReference type="NCBI Taxonomy" id="43675"/>
    <lineage>
        <taxon>Bacteria</taxon>
        <taxon>Bacillati</taxon>
        <taxon>Actinomycetota</taxon>
        <taxon>Actinomycetes</taxon>
        <taxon>Micrococcales</taxon>
        <taxon>Micrococcaceae</taxon>
        <taxon>Rothia</taxon>
    </lineage>
</organism>
<dbReference type="Proteomes" id="UP000785653">
    <property type="component" value="Unassembled WGS sequence"/>
</dbReference>
<evidence type="ECO:0000259" key="1">
    <source>
        <dbReference type="Pfam" id="PF12323"/>
    </source>
</evidence>
<protein>
    <submittedName>
        <fullName evidence="2">Transposase</fullName>
    </submittedName>
</protein>